<dbReference type="Gene3D" id="3.20.20.100">
    <property type="entry name" value="NADP-dependent oxidoreductase domain"/>
    <property type="match status" value="1"/>
</dbReference>
<dbReference type="AlphaFoldDB" id="A0A835VEZ3"/>
<feature type="region of interest" description="Disordered" evidence="3">
    <location>
        <begin position="1"/>
        <end position="26"/>
    </location>
</feature>
<keyword evidence="2" id="KW-0560">Oxidoreductase</keyword>
<protein>
    <submittedName>
        <fullName evidence="4">Uncharacterized protein</fullName>
    </submittedName>
</protein>
<comment type="caution">
    <text evidence="4">The sequence shown here is derived from an EMBL/GenBank/DDBJ whole genome shotgun (WGS) entry which is preliminary data.</text>
</comment>
<feature type="compositionally biased region" description="Low complexity" evidence="3">
    <location>
        <begin position="16"/>
        <end position="26"/>
    </location>
</feature>
<evidence type="ECO:0000313" key="4">
    <source>
        <dbReference type="EMBL" id="KAG0498249.1"/>
    </source>
</evidence>
<name>A0A835VEZ3_VANPL</name>
<sequence length="122" mass="13046">MTFDLPVVSTVQQSESNNGDSFGNNSDSCATIKVGSEGLEIPAQGLGYTGMSAVYGLSKHEPGMIDLIHNASGSGVTFFDTSDAYELHVNKIPLGKVSGPFPLFLFYRSRTHDRVLICTQGV</sequence>
<evidence type="ECO:0000313" key="5">
    <source>
        <dbReference type="Proteomes" id="UP000636800"/>
    </source>
</evidence>
<gene>
    <name evidence="4" type="ORF">HPP92_002940</name>
</gene>
<proteinExistence type="predicted"/>
<keyword evidence="1" id="KW-0521">NADP</keyword>
<dbReference type="PANTHER" id="PTHR43625:SF40">
    <property type="entry name" value="ALDO-KETO REDUCTASE YAKC [NADP(+)]"/>
    <property type="match status" value="1"/>
</dbReference>
<dbReference type="EMBL" id="JADCNL010000001">
    <property type="protein sequence ID" value="KAG0498249.1"/>
    <property type="molecule type" value="Genomic_DNA"/>
</dbReference>
<evidence type="ECO:0000256" key="2">
    <source>
        <dbReference type="ARBA" id="ARBA00023002"/>
    </source>
</evidence>
<dbReference type="Proteomes" id="UP000636800">
    <property type="component" value="Chromosome 1"/>
</dbReference>
<dbReference type="GO" id="GO:0016491">
    <property type="term" value="F:oxidoreductase activity"/>
    <property type="evidence" value="ECO:0007669"/>
    <property type="project" value="UniProtKB-KW"/>
</dbReference>
<dbReference type="SUPFAM" id="SSF51430">
    <property type="entry name" value="NAD(P)-linked oxidoreductase"/>
    <property type="match status" value="1"/>
</dbReference>
<evidence type="ECO:0000256" key="1">
    <source>
        <dbReference type="ARBA" id="ARBA00022857"/>
    </source>
</evidence>
<dbReference type="OrthoDB" id="306218at2759"/>
<dbReference type="InterPro" id="IPR036812">
    <property type="entry name" value="NAD(P)_OxRdtase_dom_sf"/>
</dbReference>
<organism evidence="4 5">
    <name type="scientific">Vanilla planifolia</name>
    <name type="common">Vanilla</name>
    <dbReference type="NCBI Taxonomy" id="51239"/>
    <lineage>
        <taxon>Eukaryota</taxon>
        <taxon>Viridiplantae</taxon>
        <taxon>Streptophyta</taxon>
        <taxon>Embryophyta</taxon>
        <taxon>Tracheophyta</taxon>
        <taxon>Spermatophyta</taxon>
        <taxon>Magnoliopsida</taxon>
        <taxon>Liliopsida</taxon>
        <taxon>Asparagales</taxon>
        <taxon>Orchidaceae</taxon>
        <taxon>Vanilloideae</taxon>
        <taxon>Vanilleae</taxon>
        <taxon>Vanilla</taxon>
    </lineage>
</organism>
<accession>A0A835VEZ3</accession>
<keyword evidence="5" id="KW-1185">Reference proteome</keyword>
<reference evidence="4 5" key="1">
    <citation type="journal article" date="2020" name="Nat. Food">
        <title>A phased Vanilla planifolia genome enables genetic improvement of flavour and production.</title>
        <authorList>
            <person name="Hasing T."/>
            <person name="Tang H."/>
            <person name="Brym M."/>
            <person name="Khazi F."/>
            <person name="Huang T."/>
            <person name="Chambers A.H."/>
        </authorList>
    </citation>
    <scope>NUCLEOTIDE SEQUENCE [LARGE SCALE GENOMIC DNA]</scope>
    <source>
        <tissue evidence="4">Leaf</tissue>
    </source>
</reference>
<dbReference type="PANTHER" id="PTHR43625">
    <property type="entry name" value="AFLATOXIN B1 ALDEHYDE REDUCTASE"/>
    <property type="match status" value="1"/>
</dbReference>
<evidence type="ECO:0000256" key="3">
    <source>
        <dbReference type="SAM" id="MobiDB-lite"/>
    </source>
</evidence>
<dbReference type="InterPro" id="IPR050791">
    <property type="entry name" value="Aldo-Keto_reductase"/>
</dbReference>
<dbReference type="GO" id="GO:0005737">
    <property type="term" value="C:cytoplasm"/>
    <property type="evidence" value="ECO:0007669"/>
    <property type="project" value="TreeGrafter"/>
</dbReference>